<accession>A0AAN8AE91</accession>
<reference evidence="1 2" key="2">
    <citation type="journal article" date="2023" name="Mol. Biol. Evol.">
        <title>Genomics of Secondarily Temperate Adaptation in the Only Non-Antarctic Icefish.</title>
        <authorList>
            <person name="Rivera-Colon A.G."/>
            <person name="Rayamajhi N."/>
            <person name="Minhas B.F."/>
            <person name="Madrigal G."/>
            <person name="Bilyk K.T."/>
            <person name="Yoon V."/>
            <person name="Hune M."/>
            <person name="Gregory S."/>
            <person name="Cheng C.H.C."/>
            <person name="Catchen J.M."/>
        </authorList>
    </citation>
    <scope>NUCLEOTIDE SEQUENCE [LARGE SCALE GENOMIC DNA]</scope>
    <source>
        <strain evidence="1">JMC-PN-2008</strain>
    </source>
</reference>
<evidence type="ECO:0000313" key="2">
    <source>
        <dbReference type="Proteomes" id="UP001346869"/>
    </source>
</evidence>
<keyword evidence="2" id="KW-1185">Reference proteome</keyword>
<reference evidence="1 2" key="1">
    <citation type="journal article" date="2023" name="Genes (Basel)">
        <title>Chromosome-Level Genome Assembly and Circadian Gene Repertoire of the Patagonia Blennie Eleginops maclovinus-The Closest Ancestral Proxy of Antarctic Cryonotothenioids.</title>
        <authorList>
            <person name="Cheng C.C."/>
            <person name="Rivera-Colon A.G."/>
            <person name="Minhas B.F."/>
            <person name="Wilson L."/>
            <person name="Rayamajhi N."/>
            <person name="Vargas-Chacoff L."/>
            <person name="Catchen J.M."/>
        </authorList>
    </citation>
    <scope>NUCLEOTIDE SEQUENCE [LARGE SCALE GENOMIC DNA]</scope>
    <source>
        <strain evidence="1">JMC-PN-2008</strain>
    </source>
</reference>
<sequence length="72" mass="7991">MSSSLVKLQKIQRPLMEDECCHSGWQRLTPKHSVRGCELKVKKPQIPAAKSKTLLPAAVITPEQLKSGPLRS</sequence>
<comment type="caution">
    <text evidence="1">The sequence shown here is derived from an EMBL/GenBank/DDBJ whole genome shotgun (WGS) entry which is preliminary data.</text>
</comment>
<protein>
    <submittedName>
        <fullName evidence="1">Uncharacterized protein</fullName>
    </submittedName>
</protein>
<name>A0AAN8AE91_ELEMC</name>
<dbReference type="Proteomes" id="UP001346869">
    <property type="component" value="Unassembled WGS sequence"/>
</dbReference>
<gene>
    <name evidence="1" type="ORF">PBY51_006495</name>
</gene>
<organism evidence="1 2">
    <name type="scientific">Eleginops maclovinus</name>
    <name type="common">Patagonian blennie</name>
    <name type="synonym">Eleginus maclovinus</name>
    <dbReference type="NCBI Taxonomy" id="56733"/>
    <lineage>
        <taxon>Eukaryota</taxon>
        <taxon>Metazoa</taxon>
        <taxon>Chordata</taxon>
        <taxon>Craniata</taxon>
        <taxon>Vertebrata</taxon>
        <taxon>Euteleostomi</taxon>
        <taxon>Actinopterygii</taxon>
        <taxon>Neopterygii</taxon>
        <taxon>Teleostei</taxon>
        <taxon>Neoteleostei</taxon>
        <taxon>Acanthomorphata</taxon>
        <taxon>Eupercaria</taxon>
        <taxon>Perciformes</taxon>
        <taxon>Notothenioidei</taxon>
        <taxon>Eleginopidae</taxon>
        <taxon>Eleginops</taxon>
    </lineage>
</organism>
<dbReference type="EMBL" id="JAUZQC010000020">
    <property type="protein sequence ID" value="KAK5852644.1"/>
    <property type="molecule type" value="Genomic_DNA"/>
</dbReference>
<dbReference type="AlphaFoldDB" id="A0AAN8AE91"/>
<evidence type="ECO:0000313" key="1">
    <source>
        <dbReference type="EMBL" id="KAK5852644.1"/>
    </source>
</evidence>
<proteinExistence type="predicted"/>